<proteinExistence type="inferred from homology"/>
<feature type="domain" description="Carbohydrate kinase FGGY N-terminal" evidence="5">
    <location>
        <begin position="20"/>
        <end position="277"/>
    </location>
</feature>
<dbReference type="PANTHER" id="PTHR43095">
    <property type="entry name" value="SUGAR KINASE"/>
    <property type="match status" value="1"/>
</dbReference>
<dbReference type="Gene3D" id="3.30.420.40">
    <property type="match status" value="2"/>
</dbReference>
<dbReference type="InterPro" id="IPR000577">
    <property type="entry name" value="Carb_kinase_FGGY"/>
</dbReference>
<dbReference type="InterPro" id="IPR018485">
    <property type="entry name" value="FGGY_C"/>
</dbReference>
<gene>
    <name evidence="7" type="ORF">JW322_14260</name>
</gene>
<dbReference type="SUPFAM" id="SSF53067">
    <property type="entry name" value="Actin-like ATPase domain"/>
    <property type="match status" value="2"/>
</dbReference>
<dbReference type="GO" id="GO:0005975">
    <property type="term" value="P:carbohydrate metabolic process"/>
    <property type="evidence" value="ECO:0007669"/>
    <property type="project" value="InterPro"/>
</dbReference>
<dbReference type="PANTHER" id="PTHR43095:SF5">
    <property type="entry name" value="XYLULOSE KINASE"/>
    <property type="match status" value="1"/>
</dbReference>
<evidence type="ECO:0000313" key="7">
    <source>
        <dbReference type="EMBL" id="MDH4622901.1"/>
    </source>
</evidence>
<dbReference type="Pfam" id="PF02782">
    <property type="entry name" value="FGGY_C"/>
    <property type="match status" value="1"/>
</dbReference>
<evidence type="ECO:0000256" key="4">
    <source>
        <dbReference type="ARBA" id="ARBA00022777"/>
    </source>
</evidence>
<name>A0A0N8SIH2_PSESX</name>
<accession>A0A0N8SIH2</accession>
<dbReference type="CDD" id="cd07805">
    <property type="entry name" value="ASKHA_NBD_FGGY_CvXK-like"/>
    <property type="match status" value="1"/>
</dbReference>
<keyword evidence="3" id="KW-0808">Transferase</keyword>
<dbReference type="PIRSF" id="PIRSF000538">
    <property type="entry name" value="GlpK"/>
    <property type="match status" value="1"/>
</dbReference>
<feature type="domain" description="Carbohydrate kinase FGGY C-terminal" evidence="6">
    <location>
        <begin position="289"/>
        <end position="485"/>
    </location>
</feature>
<dbReference type="PROSITE" id="PS00297">
    <property type="entry name" value="HSP70_1"/>
    <property type="match status" value="1"/>
</dbReference>
<dbReference type="AlphaFoldDB" id="A0A0N8SIH2"/>
<keyword evidence="4 7" id="KW-0418">Kinase</keyword>
<comment type="similarity">
    <text evidence="2">Belongs to the FGGY kinase family.</text>
</comment>
<dbReference type="RefSeq" id="WP_044308140.1">
    <property type="nucleotide sequence ID" value="NZ_JAFFRY010000001.1"/>
</dbReference>
<dbReference type="InterPro" id="IPR043129">
    <property type="entry name" value="ATPase_NBD"/>
</dbReference>
<protein>
    <submittedName>
        <fullName evidence="7">FGGY-family carbohydrate kinase</fullName>
    </submittedName>
</protein>
<dbReference type="InterPro" id="IPR018484">
    <property type="entry name" value="FGGY_N"/>
</dbReference>
<evidence type="ECO:0000256" key="3">
    <source>
        <dbReference type="ARBA" id="ARBA00022679"/>
    </source>
</evidence>
<evidence type="ECO:0000313" key="8">
    <source>
        <dbReference type="Proteomes" id="UP001162155"/>
    </source>
</evidence>
<comment type="similarity">
    <text evidence="1">Belongs to the heat shock protein 70 family.</text>
</comment>
<sequence length="542" mass="59138">MTSLFISRTPEAATGLEQLVLAIDLGTSGCKCALVSMEGDIRAWAFHGVPLHVSGLSAEQEPEDWWNAFLLGAQELLAADPLRRRQVVAVCCSTQSEGTVCVDRDGTAIGRALLWLDKRGADSIKKRMGGGWCNLGGYGPLKLWKSLRLTGGVASLSGMDSAGHMAYILDHDPARYDQTHKFLNVLDYMNMRLSGRFCATGDSMLTAWVTDNRDPHHIRYDASLIRALGIDAGKLPELVGSTEVIGTLKPELADALGLLRSTPVVAGAVDTSAVAVGATVRDFAPHLYLGTSSWVGAHVPFKKSSVRHHIAAVPSAVKGRYLAMAMQSAAGANLSFLRDKVLYHPDELLSDEQQPDVYALLDRIAARVPPGSRGLIYTPWLCGERSPVGDPSLRAGLINLKLEHSREDIIRAFMEGVAHNTRWMLEPFSQFIGQSRGVIVATGGGAQSDVWCQIMADICGRVIQQPHNPIQTNARGAAFIAAVALEKLQFNDLPALQRPHRLYEPSESTRNLYDDRFATFKEVRKRLAPLYRRLNPSQETAP</sequence>
<reference evidence="7" key="1">
    <citation type="submission" date="2021-02" db="EMBL/GenBank/DDBJ databases">
        <title>Genome analysis of blister spot of apple pathogen from New York area.</title>
        <authorList>
            <person name="Kandel P."/>
            <person name="Hockett K.L."/>
            <person name="Santander R."/>
            <person name="Acimovic S."/>
        </authorList>
    </citation>
    <scope>NUCLEOTIDE SEQUENCE</scope>
    <source>
        <strain evidence="7">PSP1</strain>
    </source>
</reference>
<dbReference type="InterPro" id="IPR018181">
    <property type="entry name" value="Heat_shock_70_CS"/>
</dbReference>
<dbReference type="Proteomes" id="UP001162155">
    <property type="component" value="Unassembled WGS sequence"/>
</dbReference>
<organism evidence="7 8">
    <name type="scientific">Pseudomonas syringae pv. papulans</name>
    <dbReference type="NCBI Taxonomy" id="83963"/>
    <lineage>
        <taxon>Bacteria</taxon>
        <taxon>Pseudomonadati</taxon>
        <taxon>Pseudomonadota</taxon>
        <taxon>Gammaproteobacteria</taxon>
        <taxon>Pseudomonadales</taxon>
        <taxon>Pseudomonadaceae</taxon>
        <taxon>Pseudomonas</taxon>
        <taxon>Pseudomonas syringae</taxon>
    </lineage>
</organism>
<evidence type="ECO:0000259" key="5">
    <source>
        <dbReference type="Pfam" id="PF00370"/>
    </source>
</evidence>
<dbReference type="InterPro" id="IPR050406">
    <property type="entry name" value="FGGY_Carb_Kinase"/>
</dbReference>
<dbReference type="EMBL" id="JAFFRZ010000001">
    <property type="protein sequence ID" value="MDH4622901.1"/>
    <property type="molecule type" value="Genomic_DNA"/>
</dbReference>
<evidence type="ECO:0000259" key="6">
    <source>
        <dbReference type="Pfam" id="PF02782"/>
    </source>
</evidence>
<dbReference type="GO" id="GO:0016301">
    <property type="term" value="F:kinase activity"/>
    <property type="evidence" value="ECO:0007669"/>
    <property type="project" value="UniProtKB-KW"/>
</dbReference>
<evidence type="ECO:0000256" key="2">
    <source>
        <dbReference type="ARBA" id="ARBA00009156"/>
    </source>
</evidence>
<comment type="caution">
    <text evidence="7">The sequence shown here is derived from an EMBL/GenBank/DDBJ whole genome shotgun (WGS) entry which is preliminary data.</text>
</comment>
<evidence type="ECO:0000256" key="1">
    <source>
        <dbReference type="ARBA" id="ARBA00007381"/>
    </source>
</evidence>
<dbReference type="Pfam" id="PF00370">
    <property type="entry name" value="FGGY_N"/>
    <property type="match status" value="1"/>
</dbReference>